<dbReference type="Proteomes" id="UP001597511">
    <property type="component" value="Unassembled WGS sequence"/>
</dbReference>
<sequence>MILKKIGLICTIVPLFIACNKRNYGGATPEPGIPGTPATTDTSHYPPYTWQEHWFDHNLLVKRVHFNNNIAVYFDDDVNRSKAGWLFDFTDTVWAYTKKVYGAFGKNDTTNRLFAVYHTGKYGGGHPDTYLNGAHDYRNMIDIGSGWDAWEHITPWETDVIIHEIAHIVEGGSKAIKESPAFGIWGDSKWAEIFVYDVHDGIGNNAAKERVYNTCMPITDDYPRANTSWFRNWFFPIYEKHGRSVVLNRYFELLSKHFPTRINSGITSYARSLNFGEFIHFWSGAAGVDLSYRALMSFGTKDKEGRDWQAQLAIAKAAFPGITYSTDNTYGTDLTANAGIVVSRENTQGAQSTEGSLKLIDRDNNTKFYTGTYTTDFTVQQILPTAVIANSYLLTSGNDASARDPKDWILEGSGDGNSWHTLDTKTNQRFAYRNEIRVIDFANTTAYKYYRLRITANAGSSDMQLSEWRLFKK</sequence>
<comment type="caution">
    <text evidence="1">The sequence shown here is derived from an EMBL/GenBank/DDBJ whole genome shotgun (WGS) entry which is preliminary data.</text>
</comment>
<reference evidence="2" key="1">
    <citation type="journal article" date="2019" name="Int. J. Syst. Evol. Microbiol.">
        <title>The Global Catalogue of Microorganisms (GCM) 10K type strain sequencing project: providing services to taxonomists for standard genome sequencing and annotation.</title>
        <authorList>
            <consortium name="The Broad Institute Genomics Platform"/>
            <consortium name="The Broad Institute Genome Sequencing Center for Infectious Disease"/>
            <person name="Wu L."/>
            <person name="Ma J."/>
        </authorList>
    </citation>
    <scope>NUCLEOTIDE SEQUENCE [LARGE SCALE GENOMIC DNA]</scope>
    <source>
        <strain evidence="2">KCTC 23299</strain>
    </source>
</reference>
<dbReference type="RefSeq" id="WP_386099589.1">
    <property type="nucleotide sequence ID" value="NZ_JBHUOZ010000003.1"/>
</dbReference>
<evidence type="ECO:0000313" key="1">
    <source>
        <dbReference type="EMBL" id="MFD2920710.1"/>
    </source>
</evidence>
<dbReference type="InterPro" id="IPR008979">
    <property type="entry name" value="Galactose-bd-like_sf"/>
</dbReference>
<evidence type="ECO:0000313" key="2">
    <source>
        <dbReference type="Proteomes" id="UP001597511"/>
    </source>
</evidence>
<gene>
    <name evidence="1" type="ORF">ACFS6H_13380</name>
</gene>
<dbReference type="EMBL" id="JBHUOZ010000003">
    <property type="protein sequence ID" value="MFD2920710.1"/>
    <property type="molecule type" value="Genomic_DNA"/>
</dbReference>
<dbReference type="Gene3D" id="2.60.120.260">
    <property type="entry name" value="Galactose-binding domain-like"/>
    <property type="match status" value="1"/>
</dbReference>
<protein>
    <recommendedName>
        <fullName evidence="3">F5/8 type C domain-containing protein</fullName>
    </recommendedName>
</protein>
<proteinExistence type="predicted"/>
<name>A0ABW6A8A5_9BACT</name>
<evidence type="ECO:0008006" key="3">
    <source>
        <dbReference type="Google" id="ProtNLM"/>
    </source>
</evidence>
<accession>A0ABW6A8A5</accession>
<dbReference type="PROSITE" id="PS51257">
    <property type="entry name" value="PROKAR_LIPOPROTEIN"/>
    <property type="match status" value="1"/>
</dbReference>
<dbReference type="SUPFAM" id="SSF49785">
    <property type="entry name" value="Galactose-binding domain-like"/>
    <property type="match status" value="1"/>
</dbReference>
<keyword evidence="2" id="KW-1185">Reference proteome</keyword>
<organism evidence="1 2">
    <name type="scientific">Terrimonas rubra</name>
    <dbReference type="NCBI Taxonomy" id="1035890"/>
    <lineage>
        <taxon>Bacteria</taxon>
        <taxon>Pseudomonadati</taxon>
        <taxon>Bacteroidota</taxon>
        <taxon>Chitinophagia</taxon>
        <taxon>Chitinophagales</taxon>
        <taxon>Chitinophagaceae</taxon>
        <taxon>Terrimonas</taxon>
    </lineage>
</organism>